<dbReference type="GO" id="GO:0006189">
    <property type="term" value="P:'de novo' IMP biosynthetic process"/>
    <property type="evidence" value="ECO:0007669"/>
    <property type="project" value="UniProtKB-UniRule"/>
</dbReference>
<comment type="pathway">
    <text evidence="1 8">Purine metabolism; IMP biosynthesis via de novo pathway; 5-amino-1-(5-phospho-D-ribosyl)imidazole-4-carboxamide from 5-amino-1-(5-phospho-D-ribosyl)imidazole-4-carboxylate: step 1/2.</text>
</comment>
<feature type="region of interest" description="Disordered" evidence="9">
    <location>
        <begin position="249"/>
        <end position="325"/>
    </location>
</feature>
<dbReference type="PANTHER" id="PTHR43700:SF1">
    <property type="entry name" value="PHOSPHORIBOSYLAMINOIMIDAZOLE-SUCCINOCARBOXAMIDE SYNTHASE"/>
    <property type="match status" value="1"/>
</dbReference>
<protein>
    <recommendedName>
        <fullName evidence="8">Phosphoribosylaminoimidazole-succinocarboxamide synthase</fullName>
        <ecNumber evidence="8">6.3.2.6</ecNumber>
    </recommendedName>
    <alternativeName>
        <fullName evidence="8">SAICAR synthetase</fullName>
    </alternativeName>
</protein>
<dbReference type="SUPFAM" id="SSF56104">
    <property type="entry name" value="SAICAR synthase-like"/>
    <property type="match status" value="1"/>
</dbReference>
<proteinExistence type="inferred from homology"/>
<feature type="domain" description="SAICAR synthetase/ADE2 N-terminal" evidence="10">
    <location>
        <begin position="20"/>
        <end position="251"/>
    </location>
</feature>
<evidence type="ECO:0000313" key="12">
    <source>
        <dbReference type="Proteomes" id="UP001157161"/>
    </source>
</evidence>
<comment type="similarity">
    <text evidence="2 8">Belongs to the SAICAR synthetase family.</text>
</comment>
<evidence type="ECO:0000256" key="3">
    <source>
        <dbReference type="ARBA" id="ARBA00022598"/>
    </source>
</evidence>
<evidence type="ECO:0000256" key="1">
    <source>
        <dbReference type="ARBA" id="ARBA00004672"/>
    </source>
</evidence>
<keyword evidence="12" id="KW-1185">Reference proteome</keyword>
<dbReference type="HAMAP" id="MF_00137">
    <property type="entry name" value="SAICAR_synth"/>
    <property type="match status" value="1"/>
</dbReference>
<reference evidence="11" key="2">
    <citation type="submission" date="2023-02" db="EMBL/GenBank/DDBJ databases">
        <authorList>
            <person name="Sun Q."/>
            <person name="Mori K."/>
        </authorList>
    </citation>
    <scope>NUCLEOTIDE SEQUENCE</scope>
    <source>
        <strain evidence="11">NBRC 112290</strain>
    </source>
</reference>
<dbReference type="EMBL" id="BSUM01000001">
    <property type="protein sequence ID" value="GMA30167.1"/>
    <property type="molecule type" value="Genomic_DNA"/>
</dbReference>
<evidence type="ECO:0000256" key="7">
    <source>
        <dbReference type="ARBA" id="ARBA00048475"/>
    </source>
</evidence>
<dbReference type="Gene3D" id="3.30.470.20">
    <property type="entry name" value="ATP-grasp fold, B domain"/>
    <property type="match status" value="1"/>
</dbReference>
<keyword evidence="4 8" id="KW-0547">Nucleotide-binding</keyword>
<comment type="caution">
    <text evidence="11">The sequence shown here is derived from an EMBL/GenBank/DDBJ whole genome shotgun (WGS) entry which is preliminary data.</text>
</comment>
<evidence type="ECO:0000256" key="9">
    <source>
        <dbReference type="SAM" id="MobiDB-lite"/>
    </source>
</evidence>
<evidence type="ECO:0000256" key="2">
    <source>
        <dbReference type="ARBA" id="ARBA00010190"/>
    </source>
</evidence>
<keyword evidence="5 8" id="KW-0658">Purine biosynthesis</keyword>
<feature type="compositionally biased region" description="Low complexity" evidence="9">
    <location>
        <begin position="283"/>
        <end position="307"/>
    </location>
</feature>
<comment type="catalytic activity">
    <reaction evidence="7 8">
        <text>5-amino-1-(5-phospho-D-ribosyl)imidazole-4-carboxylate + L-aspartate + ATP = (2S)-2-[5-amino-1-(5-phospho-beta-D-ribosyl)imidazole-4-carboxamido]succinate + ADP + phosphate + 2 H(+)</text>
        <dbReference type="Rhea" id="RHEA:22628"/>
        <dbReference type="ChEBI" id="CHEBI:15378"/>
        <dbReference type="ChEBI" id="CHEBI:29991"/>
        <dbReference type="ChEBI" id="CHEBI:30616"/>
        <dbReference type="ChEBI" id="CHEBI:43474"/>
        <dbReference type="ChEBI" id="CHEBI:58443"/>
        <dbReference type="ChEBI" id="CHEBI:77657"/>
        <dbReference type="ChEBI" id="CHEBI:456216"/>
        <dbReference type="EC" id="6.3.2.6"/>
    </reaction>
</comment>
<sequence length="325" mass="34573">MTAQADSAPAPLTIPGWRFVAAGKVRELYVPQEGHPTWGSDVVLVVASDRISAYDHVLATPIPDKGAILTALSAWWFEQLADVVDHHLVSLDVPAEVAGRAMICRRLEMYPVECVARGYLTGSGLEEYRVSRTVCGVPLPEGLVDASRLPEPIFTPAAKAAVGDHDENVTYERVAEMVGPDVAAALRGTTLAVYRRALEIAGERGILLADTKLELGADPALGASSIVLGDEVLTPDSSRFWDSSLWAPGERSRASTSSSCATGSPRTPRGGTARATPRRRSCRTPSSSARASATWRRSSGSRAAPSADQGRSRALAAHEWGRHAA</sequence>
<feature type="compositionally biased region" description="Low complexity" evidence="9">
    <location>
        <begin position="254"/>
        <end position="275"/>
    </location>
</feature>
<reference evidence="11" key="1">
    <citation type="journal article" date="2014" name="Int. J. Syst. Evol. Microbiol.">
        <title>Complete genome sequence of Corynebacterium casei LMG S-19264T (=DSM 44701T), isolated from a smear-ripened cheese.</title>
        <authorList>
            <consortium name="US DOE Joint Genome Institute (JGI-PGF)"/>
            <person name="Walter F."/>
            <person name="Albersmeier A."/>
            <person name="Kalinowski J."/>
            <person name="Ruckert C."/>
        </authorList>
    </citation>
    <scope>NUCLEOTIDE SEQUENCE</scope>
    <source>
        <strain evidence="11">NBRC 112290</strain>
    </source>
</reference>
<dbReference type="EC" id="6.3.2.6" evidence="8"/>
<dbReference type="CDD" id="cd01414">
    <property type="entry name" value="SAICAR_synt_Sc"/>
    <property type="match status" value="1"/>
</dbReference>
<evidence type="ECO:0000256" key="4">
    <source>
        <dbReference type="ARBA" id="ARBA00022741"/>
    </source>
</evidence>
<name>A0AA37XDM7_9MICO</name>
<dbReference type="InterPro" id="IPR028923">
    <property type="entry name" value="SAICAR_synt/ADE2_N"/>
</dbReference>
<gene>
    <name evidence="8" type="primary">purC</name>
    <name evidence="11" type="ORF">GCM10025875_01590</name>
</gene>
<dbReference type="AlphaFoldDB" id="A0AA37XDM7"/>
<dbReference type="InterPro" id="IPR018236">
    <property type="entry name" value="SAICAR_synthetase_CS"/>
</dbReference>
<accession>A0AA37XDM7</accession>
<dbReference type="GO" id="GO:0005524">
    <property type="term" value="F:ATP binding"/>
    <property type="evidence" value="ECO:0007669"/>
    <property type="project" value="UniProtKB-KW"/>
</dbReference>
<dbReference type="PROSITE" id="PS01057">
    <property type="entry name" value="SAICAR_SYNTHETASE_1"/>
    <property type="match status" value="1"/>
</dbReference>
<evidence type="ECO:0000259" key="10">
    <source>
        <dbReference type="Pfam" id="PF01259"/>
    </source>
</evidence>
<dbReference type="PANTHER" id="PTHR43700">
    <property type="entry name" value="PHOSPHORIBOSYLAMINOIMIDAZOLE-SUCCINOCARBOXAMIDE SYNTHASE"/>
    <property type="match status" value="1"/>
</dbReference>
<organism evidence="11 12">
    <name type="scientific">Litorihabitans aurantiacus</name>
    <dbReference type="NCBI Taxonomy" id="1930061"/>
    <lineage>
        <taxon>Bacteria</taxon>
        <taxon>Bacillati</taxon>
        <taxon>Actinomycetota</taxon>
        <taxon>Actinomycetes</taxon>
        <taxon>Micrococcales</taxon>
        <taxon>Beutenbergiaceae</taxon>
        <taxon>Litorihabitans</taxon>
    </lineage>
</organism>
<evidence type="ECO:0000256" key="6">
    <source>
        <dbReference type="ARBA" id="ARBA00022840"/>
    </source>
</evidence>
<dbReference type="GO" id="GO:0005737">
    <property type="term" value="C:cytoplasm"/>
    <property type="evidence" value="ECO:0007669"/>
    <property type="project" value="TreeGrafter"/>
</dbReference>
<dbReference type="Pfam" id="PF01259">
    <property type="entry name" value="SAICAR_synt"/>
    <property type="match status" value="1"/>
</dbReference>
<evidence type="ECO:0000256" key="8">
    <source>
        <dbReference type="HAMAP-Rule" id="MF_00137"/>
    </source>
</evidence>
<evidence type="ECO:0000256" key="5">
    <source>
        <dbReference type="ARBA" id="ARBA00022755"/>
    </source>
</evidence>
<keyword evidence="3 8" id="KW-0436">Ligase</keyword>
<dbReference type="Proteomes" id="UP001157161">
    <property type="component" value="Unassembled WGS sequence"/>
</dbReference>
<dbReference type="GO" id="GO:0004639">
    <property type="term" value="F:phosphoribosylaminoimidazolesuccinocarboxamide synthase activity"/>
    <property type="evidence" value="ECO:0007669"/>
    <property type="project" value="UniProtKB-UniRule"/>
</dbReference>
<evidence type="ECO:0000313" key="11">
    <source>
        <dbReference type="EMBL" id="GMA30167.1"/>
    </source>
</evidence>
<dbReference type="NCBIfam" id="NF010568">
    <property type="entry name" value="PRK13961.1"/>
    <property type="match status" value="1"/>
</dbReference>
<keyword evidence="6 8" id="KW-0067">ATP-binding</keyword>
<dbReference type="Gene3D" id="3.30.200.20">
    <property type="entry name" value="Phosphorylase Kinase, domain 1"/>
    <property type="match status" value="1"/>
</dbReference>